<dbReference type="Proteomes" id="UP000078084">
    <property type="component" value="Unassembled WGS sequence"/>
</dbReference>
<protein>
    <submittedName>
        <fullName evidence="6">Squalene-associated FAD-dependent desaturase</fullName>
    </submittedName>
</protein>
<evidence type="ECO:0000313" key="6">
    <source>
        <dbReference type="EMBL" id="RZS63744.1"/>
    </source>
</evidence>
<feature type="binding site" evidence="3">
    <location>
        <begin position="31"/>
        <end position="32"/>
    </location>
    <ligand>
        <name>FAD</name>
        <dbReference type="ChEBI" id="CHEBI:57692"/>
    </ligand>
</feature>
<dbReference type="SUPFAM" id="SSF51905">
    <property type="entry name" value="FAD/NAD(P)-binding domain"/>
    <property type="match status" value="1"/>
</dbReference>
<dbReference type="PRINTS" id="PR00757">
    <property type="entry name" value="AMINEOXDASEF"/>
</dbReference>
<dbReference type="EMBL" id="LBNE01000014">
    <property type="protein sequence ID" value="KKO70506.1"/>
    <property type="molecule type" value="Genomic_DNA"/>
</dbReference>
<dbReference type="OrthoDB" id="7849608at2"/>
<evidence type="ECO:0000313" key="5">
    <source>
        <dbReference type="EMBL" id="KKO70506.1"/>
    </source>
</evidence>
<evidence type="ECO:0000313" key="8">
    <source>
        <dbReference type="Proteomes" id="UP000292039"/>
    </source>
</evidence>
<dbReference type="InterPro" id="IPR001613">
    <property type="entry name" value="Flavin_amine_oxidase"/>
</dbReference>
<dbReference type="GO" id="GO:0016491">
    <property type="term" value="F:oxidoreductase activity"/>
    <property type="evidence" value="ECO:0007669"/>
    <property type="project" value="UniProtKB-KW"/>
</dbReference>
<dbReference type="STRING" id="206506.AAV32_15720"/>
<dbReference type="Proteomes" id="UP000292039">
    <property type="component" value="Unassembled WGS sequence"/>
</dbReference>
<dbReference type="InterPro" id="IPR050464">
    <property type="entry name" value="Zeta_carotene_desat/Oxidored"/>
</dbReference>
<name>A0A171KNN9_9BURK</name>
<dbReference type="EMBL" id="SGWZ01000008">
    <property type="protein sequence ID" value="RZS63744.1"/>
    <property type="molecule type" value="Genomic_DNA"/>
</dbReference>
<dbReference type="NCBIfam" id="TIGR03467">
    <property type="entry name" value="HpnE"/>
    <property type="match status" value="1"/>
</dbReference>
<feature type="domain" description="Amine oxidase" evidence="4">
    <location>
        <begin position="11"/>
        <end position="465"/>
    </location>
</feature>
<gene>
    <name evidence="5" type="ORF">AAV32_15720</name>
    <name evidence="6" type="ORF">EV679_3387</name>
</gene>
<dbReference type="AlphaFoldDB" id="A0A171KNN9"/>
<dbReference type="PANTHER" id="PTHR42923:SF47">
    <property type="entry name" value="BLR3003 PROTEIN"/>
    <property type="match status" value="1"/>
</dbReference>
<dbReference type="PATRIC" id="fig|206506.3.peg.3348"/>
<proteinExistence type="predicted"/>
<dbReference type="RefSeq" id="WP_068374553.1">
    <property type="nucleotide sequence ID" value="NZ_CBCSEB010000027.1"/>
</dbReference>
<dbReference type="InterPro" id="IPR002937">
    <property type="entry name" value="Amino_oxidase"/>
</dbReference>
<evidence type="ECO:0000259" key="4">
    <source>
        <dbReference type="Pfam" id="PF01593"/>
    </source>
</evidence>
<dbReference type="PANTHER" id="PTHR42923">
    <property type="entry name" value="PROTOPORPHYRINOGEN OXIDASE"/>
    <property type="match status" value="1"/>
</dbReference>
<evidence type="ECO:0000256" key="3">
    <source>
        <dbReference type="PIRSR" id="PIRSR601613-1"/>
    </source>
</evidence>
<dbReference type="InterPro" id="IPR017830">
    <property type="entry name" value="SQase_HpnE"/>
</dbReference>
<dbReference type="InterPro" id="IPR036188">
    <property type="entry name" value="FAD/NAD-bd_sf"/>
</dbReference>
<sequence>MKVAVVGGGWAGLSAALTLRQAGVAHVSVFEAGPRPGGRARRIDHPDFPAGLDNGQHILLGAYRDSLALIEHLASQTANSQRARLHRYPLHLESLDGHFRLHAPGRWPAPLNVILALASARGLSLAARGQAVRLMLALRRWGWQVPIEWSVDQLLARLRQGSELRQRLWHPLCLAALNTPVQQASAALFARILRDGLAEERQASDLLLPGCDLGELWPDAAIRQVDWRPGNAITAIEHTPDGWRLLRASAHTDDAAPAGGHETGAPYDALILAVPPPQAARLLHPLPGRPGSARLLQTLAVFDFEAIATLNLKLAAPWQLPFPMMQLDDQDGRQPGHWIFDRANLTGRPECGELSIVGSVAGPFLEAGREALAQAMDAQWRRQWQARTTSSRIGQPAPAAPPATLAHALVVEKRATFSARPGLARPGAVSPWPGLYLAGDWTDTGYPGVLEGAVRSGQEAARRLLRMA</sequence>
<accession>A0A171KNN9</accession>
<evidence type="ECO:0000313" key="7">
    <source>
        <dbReference type="Proteomes" id="UP000078084"/>
    </source>
</evidence>
<evidence type="ECO:0000256" key="1">
    <source>
        <dbReference type="ARBA" id="ARBA00001974"/>
    </source>
</evidence>
<dbReference type="Pfam" id="PF01593">
    <property type="entry name" value="Amino_oxidase"/>
    <property type="match status" value="1"/>
</dbReference>
<keyword evidence="7" id="KW-1185">Reference proteome</keyword>
<dbReference type="Gene3D" id="3.50.50.60">
    <property type="entry name" value="FAD/NAD(P)-binding domain"/>
    <property type="match status" value="1"/>
</dbReference>
<organism evidence="5 7">
    <name type="scientific">Kerstersia gyiorum</name>
    <dbReference type="NCBI Taxonomy" id="206506"/>
    <lineage>
        <taxon>Bacteria</taxon>
        <taxon>Pseudomonadati</taxon>
        <taxon>Pseudomonadota</taxon>
        <taxon>Betaproteobacteria</taxon>
        <taxon>Burkholderiales</taxon>
        <taxon>Alcaligenaceae</taxon>
        <taxon>Kerstersia</taxon>
    </lineage>
</organism>
<comment type="cofactor">
    <cofactor evidence="1">
        <name>FAD</name>
        <dbReference type="ChEBI" id="CHEBI:57692"/>
    </cofactor>
</comment>
<keyword evidence="2" id="KW-0560">Oxidoreductase</keyword>
<comment type="caution">
    <text evidence="5">The sequence shown here is derived from an EMBL/GenBank/DDBJ whole genome shotgun (WGS) entry which is preliminary data.</text>
</comment>
<evidence type="ECO:0000256" key="2">
    <source>
        <dbReference type="ARBA" id="ARBA00023002"/>
    </source>
</evidence>
<reference evidence="5 7" key="1">
    <citation type="submission" date="2015-04" db="EMBL/GenBank/DDBJ databases">
        <title>Genome sequence of Kerstersia gyiorum CG1.</title>
        <authorList>
            <person name="Greninger A.L."/>
            <person name="Kozyreva V."/>
            <person name="Chaturvedi V."/>
        </authorList>
    </citation>
    <scope>NUCLEOTIDE SEQUENCE [LARGE SCALE GENOMIC DNA]</scope>
    <source>
        <strain evidence="5 7">CG1</strain>
    </source>
</reference>
<reference evidence="6 8" key="2">
    <citation type="submission" date="2019-02" db="EMBL/GenBank/DDBJ databases">
        <title>Genomic Encyclopedia of Type Strains, Phase IV (KMG-IV): sequencing the most valuable type-strain genomes for metagenomic binning, comparative biology and taxonomic classification.</title>
        <authorList>
            <person name="Goeker M."/>
        </authorList>
    </citation>
    <scope>NUCLEOTIDE SEQUENCE [LARGE SCALE GENOMIC DNA]</scope>
    <source>
        <strain evidence="6 8">DSM 16618</strain>
    </source>
</reference>